<dbReference type="PANTHER" id="PTHR47572">
    <property type="entry name" value="LIPOPROTEIN-RELATED"/>
    <property type="match status" value="1"/>
</dbReference>
<dbReference type="EMBL" id="FMYQ01000017">
    <property type="protein sequence ID" value="SDD31907.1"/>
    <property type="molecule type" value="Genomic_DNA"/>
</dbReference>
<reference evidence="5" key="1">
    <citation type="submission" date="2016-09" db="EMBL/GenBank/DDBJ databases">
        <authorList>
            <person name="Varghese N."/>
            <person name="Submissions S."/>
        </authorList>
    </citation>
    <scope>NUCLEOTIDE SEQUENCE [LARGE SCALE GENOMIC DNA]</scope>
    <source>
        <strain evidence="5">TNe-862</strain>
    </source>
</reference>
<feature type="binding site" evidence="2">
    <location>
        <position position="224"/>
    </location>
    <ligand>
        <name>a divalent metal cation</name>
        <dbReference type="ChEBI" id="CHEBI:60240"/>
    </ligand>
</feature>
<dbReference type="InterPro" id="IPR011042">
    <property type="entry name" value="6-blade_b-propeller_TolB-like"/>
</dbReference>
<dbReference type="PRINTS" id="PR01790">
    <property type="entry name" value="SMP30FAMILY"/>
</dbReference>
<gene>
    <name evidence="4" type="ORF">SAMN05421548_117138</name>
</gene>
<keyword evidence="2" id="KW-0479">Metal-binding</keyword>
<dbReference type="RefSeq" id="WP_091999667.1">
    <property type="nucleotide sequence ID" value="NZ_FMYQ01000017.1"/>
</dbReference>
<dbReference type="OrthoDB" id="502821at2"/>
<dbReference type="AlphaFoldDB" id="A0A1G6TU57"/>
<dbReference type="SUPFAM" id="SSF63829">
    <property type="entry name" value="Calcium-dependent phosphotriesterase"/>
    <property type="match status" value="1"/>
</dbReference>
<keyword evidence="2" id="KW-0862">Zinc</keyword>
<dbReference type="PANTHER" id="PTHR47572:SF5">
    <property type="entry name" value="BLR2277 PROTEIN"/>
    <property type="match status" value="1"/>
</dbReference>
<evidence type="ECO:0000313" key="4">
    <source>
        <dbReference type="EMBL" id="SDD31907.1"/>
    </source>
</evidence>
<dbReference type="InterPro" id="IPR051262">
    <property type="entry name" value="SMP-30/CGR1_Lactonase"/>
</dbReference>
<evidence type="ECO:0000256" key="2">
    <source>
        <dbReference type="PIRSR" id="PIRSR605511-2"/>
    </source>
</evidence>
<evidence type="ECO:0000259" key="3">
    <source>
        <dbReference type="Pfam" id="PF08450"/>
    </source>
</evidence>
<feature type="binding site" evidence="2">
    <location>
        <position position="44"/>
    </location>
    <ligand>
        <name>a divalent metal cation</name>
        <dbReference type="ChEBI" id="CHEBI:60240"/>
    </ligand>
</feature>
<dbReference type="STRING" id="416944.SAMN05421548_117138"/>
<dbReference type="Gene3D" id="2.120.10.30">
    <property type="entry name" value="TolB, C-terminal domain"/>
    <property type="match status" value="1"/>
</dbReference>
<evidence type="ECO:0000313" key="5">
    <source>
        <dbReference type="Proteomes" id="UP000198908"/>
    </source>
</evidence>
<dbReference type="InterPro" id="IPR005511">
    <property type="entry name" value="SMP-30"/>
</dbReference>
<dbReference type="InterPro" id="IPR013658">
    <property type="entry name" value="SGL"/>
</dbReference>
<keyword evidence="5" id="KW-1185">Reference proteome</keyword>
<dbReference type="Proteomes" id="UP000198908">
    <property type="component" value="Unassembled WGS sequence"/>
</dbReference>
<feature type="domain" description="SMP-30/Gluconolactonase/LRE-like region" evidence="3">
    <location>
        <begin position="44"/>
        <end position="281"/>
    </location>
</feature>
<dbReference type="Pfam" id="PF08450">
    <property type="entry name" value="SGL"/>
    <property type="match status" value="1"/>
</dbReference>
<comment type="cofactor">
    <cofactor evidence="2">
        <name>Zn(2+)</name>
        <dbReference type="ChEBI" id="CHEBI:29105"/>
    </cofactor>
    <text evidence="2">Binds 1 divalent metal cation per subunit.</text>
</comment>
<feature type="binding site" evidence="2">
    <location>
        <position position="176"/>
    </location>
    <ligand>
        <name>a divalent metal cation</name>
        <dbReference type="ChEBI" id="CHEBI:60240"/>
    </ligand>
</feature>
<feature type="active site" description="Proton donor/acceptor" evidence="1">
    <location>
        <position position="224"/>
    </location>
</feature>
<proteinExistence type="predicted"/>
<evidence type="ECO:0000256" key="1">
    <source>
        <dbReference type="PIRSR" id="PIRSR605511-1"/>
    </source>
</evidence>
<accession>A0A1G6TU57</accession>
<dbReference type="GO" id="GO:0046872">
    <property type="term" value="F:metal ion binding"/>
    <property type="evidence" value="ECO:0007669"/>
    <property type="project" value="UniProtKB-KW"/>
</dbReference>
<sequence length="311" mass="34507">MFDPPTRLKPELFARIPERLHVNERTSQWVNVQQHGNPTPVFLEGPSFDHEGNLWVVDIPWGRLFRITPRGDVTLELEYDGEPNGLKFHPDGRAFIADYRHGIMVFDPAKGTIEPYFVRPTLERFKGCNDLFFASNGDLYFTDQGQTGLHDPTGRLYRLRTDGRLDCVLSNVPSPNGLVLNLDETAVYLAVTRDNAIWRVPLLADGTATKVGVYLQMSGGGGPDGIALDEQGGLAVCHVGFGAVWIFSAKGEPLYRIDSPFSLTTTNCAYGGPENRDLFIVDSRAGCILKVEVPVPGKRMYSHAGRSNRTE</sequence>
<name>A0A1G6TU57_9BURK</name>
<feature type="binding site" evidence="2">
    <location>
        <position position="129"/>
    </location>
    <ligand>
        <name>substrate</name>
    </ligand>
</feature>
<organism evidence="4 5">
    <name type="scientific">Paraburkholderia lycopersici</name>
    <dbReference type="NCBI Taxonomy" id="416944"/>
    <lineage>
        <taxon>Bacteria</taxon>
        <taxon>Pseudomonadati</taxon>
        <taxon>Pseudomonadota</taxon>
        <taxon>Betaproteobacteria</taxon>
        <taxon>Burkholderiales</taxon>
        <taxon>Burkholderiaceae</taxon>
        <taxon>Paraburkholderia</taxon>
    </lineage>
</organism>
<protein>
    <submittedName>
        <fullName evidence="4">Gluconolactonase</fullName>
    </submittedName>
</protein>